<keyword evidence="2" id="KW-0285">Flavoprotein</keyword>
<evidence type="ECO:0000256" key="2">
    <source>
        <dbReference type="ARBA" id="ARBA00022630"/>
    </source>
</evidence>
<dbReference type="EMBL" id="LGUA01000688">
    <property type="protein sequence ID" value="OAX80493.1"/>
    <property type="molecule type" value="Genomic_DNA"/>
</dbReference>
<organism evidence="8 9">
    <name type="scientific">Emergomyces africanus</name>
    <dbReference type="NCBI Taxonomy" id="1955775"/>
    <lineage>
        <taxon>Eukaryota</taxon>
        <taxon>Fungi</taxon>
        <taxon>Dikarya</taxon>
        <taxon>Ascomycota</taxon>
        <taxon>Pezizomycotina</taxon>
        <taxon>Eurotiomycetes</taxon>
        <taxon>Eurotiomycetidae</taxon>
        <taxon>Onygenales</taxon>
        <taxon>Ajellomycetaceae</taxon>
        <taxon>Emergomyces</taxon>
    </lineage>
</organism>
<feature type="domain" description="External alternative NADH-ubiquinone oxidoreductase-like C-terminal" evidence="7">
    <location>
        <begin position="490"/>
        <end position="561"/>
    </location>
</feature>
<feature type="domain" description="FAD/NAD(P)-binding" evidence="6">
    <location>
        <begin position="71"/>
        <end position="372"/>
    </location>
</feature>
<dbReference type="Proteomes" id="UP000091918">
    <property type="component" value="Unassembled WGS sequence"/>
</dbReference>
<dbReference type="AlphaFoldDB" id="A0A1B7NUN7"/>
<dbReference type="GO" id="GO:0003954">
    <property type="term" value="F:NADH dehydrogenase activity"/>
    <property type="evidence" value="ECO:0007669"/>
    <property type="project" value="InterPro"/>
</dbReference>
<keyword evidence="9" id="KW-1185">Reference proteome</keyword>
<evidence type="ECO:0000313" key="8">
    <source>
        <dbReference type="EMBL" id="OAX80493.1"/>
    </source>
</evidence>
<dbReference type="SUPFAM" id="SSF51905">
    <property type="entry name" value="FAD/NAD(P)-binding domain"/>
    <property type="match status" value="2"/>
</dbReference>
<dbReference type="Pfam" id="PF22366">
    <property type="entry name" value="NDH2_C"/>
    <property type="match status" value="1"/>
</dbReference>
<keyword evidence="5" id="KW-0520">NAD</keyword>
<evidence type="ECO:0000259" key="6">
    <source>
        <dbReference type="Pfam" id="PF07992"/>
    </source>
</evidence>
<dbReference type="InterPro" id="IPR054585">
    <property type="entry name" value="NDH2-like_C"/>
</dbReference>
<evidence type="ECO:0000256" key="5">
    <source>
        <dbReference type="ARBA" id="ARBA00023027"/>
    </source>
</evidence>
<dbReference type="InterPro" id="IPR036188">
    <property type="entry name" value="FAD/NAD-bd_sf"/>
</dbReference>
<comment type="caution">
    <text evidence="8">The sequence shown here is derived from an EMBL/GenBank/DDBJ whole genome shotgun (WGS) entry which is preliminary data.</text>
</comment>
<dbReference type="InterPro" id="IPR045024">
    <property type="entry name" value="NDH-2"/>
</dbReference>
<dbReference type="PRINTS" id="PR00368">
    <property type="entry name" value="FADPNR"/>
</dbReference>
<proteinExistence type="inferred from homology"/>
<protein>
    <submittedName>
        <fullName evidence="8">Uncharacterized protein</fullName>
    </submittedName>
</protein>
<name>A0A1B7NUN7_9EURO</name>
<dbReference type="PANTHER" id="PTHR43706:SF17">
    <property type="entry name" value="NADH DEHYDROGENASE (EUROFUNG)"/>
    <property type="match status" value="1"/>
</dbReference>
<evidence type="ECO:0000259" key="7">
    <source>
        <dbReference type="Pfam" id="PF22366"/>
    </source>
</evidence>
<dbReference type="PANTHER" id="PTHR43706">
    <property type="entry name" value="NADH DEHYDROGENASE"/>
    <property type="match status" value="1"/>
</dbReference>
<keyword evidence="4" id="KW-0560">Oxidoreductase</keyword>
<reference evidence="8 9" key="1">
    <citation type="submission" date="2015-07" db="EMBL/GenBank/DDBJ databases">
        <title>Emmonsia species relationships and genome sequence.</title>
        <authorList>
            <person name="Cuomo C.A."/>
            <person name="Schwartz I.S."/>
            <person name="Kenyon C."/>
            <person name="de Hoog G.S."/>
            <person name="Govender N.P."/>
            <person name="Botha A."/>
            <person name="Moreno L."/>
            <person name="de Vries M."/>
            <person name="Munoz J.F."/>
            <person name="Stielow J.B."/>
        </authorList>
    </citation>
    <scope>NUCLEOTIDE SEQUENCE [LARGE SCALE GENOMIC DNA]</scope>
    <source>
        <strain evidence="8 9">CBS 136260</strain>
    </source>
</reference>
<dbReference type="Gene3D" id="3.50.50.100">
    <property type="match status" value="1"/>
</dbReference>
<evidence type="ECO:0000256" key="4">
    <source>
        <dbReference type="ARBA" id="ARBA00023002"/>
    </source>
</evidence>
<evidence type="ECO:0000256" key="1">
    <source>
        <dbReference type="ARBA" id="ARBA00005272"/>
    </source>
</evidence>
<dbReference type="InterPro" id="IPR023753">
    <property type="entry name" value="FAD/NAD-binding_dom"/>
</dbReference>
<sequence length="565" mass="63639">MFSLRMDRGAFSEILSMRLISNARPLKYPQLIACSGVLRTYNPPFSHFYWESKTQVRRYTTDPASRGNEERVVILGSGWGGWTVSRKLSPSKFNRTIISPRSYFVFTPLLTDAAVGSLNFSEIVEPVRDRRNTVDFIQAAARNVDFHRKVVTCEASVVRSGVTESARVEQNEPEKQRRAWEQGQLFEVPYDKLIIAVGCAPRTFNTPGVRDNALFFKDVGDARKVKRRIRECFELAAMPRVTPQMRRYLLHFAIVGAGPTGTELSACLCDFIHEDMFKVYPQLKGDIRITLYDVAPTVLSMFDKSLSRYAMETLRREGVTIKTNHNIEELRWGEPNTEGPHDMDPKRCLTLRTKENGEEGVGMCVWATGNEIGPFINKALNIVDRFPMSSAATKEAGGHITNPGNVTWKVKKAPEVGALLVDDHLRVQLESSDGQIAVLQDVFALGDNCMLESGSPPATAQATRQEAVWLAKSLNRGDLDQSSGFSFKNLGVLAYIGNSKALMQLPQDKDNGKDSDGFFRGIKGYPAWLIWKGAYLSMSMSWRNRLRILYSWISNWAFGRDVSRY</sequence>
<comment type="similarity">
    <text evidence="1">Belongs to the NADH dehydrogenase family.</text>
</comment>
<evidence type="ECO:0000313" key="9">
    <source>
        <dbReference type="Proteomes" id="UP000091918"/>
    </source>
</evidence>
<dbReference type="STRING" id="1658172.A0A1B7NUN7"/>
<gene>
    <name evidence="8" type="ORF">ACJ72_05171</name>
</gene>
<accession>A0A1B7NUN7</accession>
<dbReference type="GO" id="GO:0005739">
    <property type="term" value="C:mitochondrion"/>
    <property type="evidence" value="ECO:0007669"/>
    <property type="project" value="UniProtKB-ARBA"/>
</dbReference>
<evidence type="ECO:0000256" key="3">
    <source>
        <dbReference type="ARBA" id="ARBA00022827"/>
    </source>
</evidence>
<dbReference type="OrthoDB" id="3244603at2759"/>
<dbReference type="Pfam" id="PF07992">
    <property type="entry name" value="Pyr_redox_2"/>
    <property type="match status" value="1"/>
</dbReference>
<keyword evidence="3" id="KW-0274">FAD</keyword>